<comment type="caution">
    <text evidence="2">The sequence shown here is derived from an EMBL/GenBank/DDBJ whole genome shotgun (WGS) entry which is preliminary data.</text>
</comment>
<proteinExistence type="predicted"/>
<dbReference type="AlphaFoldDB" id="A0AAD9UDA5"/>
<dbReference type="EMBL" id="JAODUO010000245">
    <property type="protein sequence ID" value="KAK2185091.1"/>
    <property type="molecule type" value="Genomic_DNA"/>
</dbReference>
<dbReference type="Pfam" id="PF20700">
    <property type="entry name" value="Mutator"/>
    <property type="match status" value="1"/>
</dbReference>
<protein>
    <recommendedName>
        <fullName evidence="1">Mutator-like transposase domain-containing protein</fullName>
    </recommendedName>
</protein>
<gene>
    <name evidence="2" type="ORF">NP493_246g02030</name>
</gene>
<sequence length="197" mass="22070">MEVAAAKMLWDRSLDRGFRYTTMVSDGDSRTFKRLTEMKVYGDDVKITKEECINHVAKRMGTALRKLATQTKKTGVTLGGHGDGKLTKGTIKQLTIYYNNAIRANHDNLDGMVNAVMASFYHVSFFQKALAVGKQPGDHKTNMTHRLSPEVAAHIKDVYVRLSDHDLLSHCLRSVTQNPNESLHAKIWAKCPPRLAS</sequence>
<dbReference type="Proteomes" id="UP001209878">
    <property type="component" value="Unassembled WGS sequence"/>
</dbReference>
<accession>A0AAD9UDA5</accession>
<reference evidence="2" key="1">
    <citation type="journal article" date="2023" name="Mol. Biol. Evol.">
        <title>Third-Generation Sequencing Reveals the Adaptive Role of the Epigenome in Three Deep-Sea Polychaetes.</title>
        <authorList>
            <person name="Perez M."/>
            <person name="Aroh O."/>
            <person name="Sun Y."/>
            <person name="Lan Y."/>
            <person name="Juniper S.K."/>
            <person name="Young C.R."/>
            <person name="Angers B."/>
            <person name="Qian P.Y."/>
        </authorList>
    </citation>
    <scope>NUCLEOTIDE SEQUENCE</scope>
    <source>
        <strain evidence="2">R07B-5</strain>
    </source>
</reference>
<evidence type="ECO:0000313" key="3">
    <source>
        <dbReference type="Proteomes" id="UP001209878"/>
    </source>
</evidence>
<organism evidence="2 3">
    <name type="scientific">Ridgeia piscesae</name>
    <name type="common">Tubeworm</name>
    <dbReference type="NCBI Taxonomy" id="27915"/>
    <lineage>
        <taxon>Eukaryota</taxon>
        <taxon>Metazoa</taxon>
        <taxon>Spiralia</taxon>
        <taxon>Lophotrochozoa</taxon>
        <taxon>Annelida</taxon>
        <taxon>Polychaeta</taxon>
        <taxon>Sedentaria</taxon>
        <taxon>Canalipalpata</taxon>
        <taxon>Sabellida</taxon>
        <taxon>Siboglinidae</taxon>
        <taxon>Ridgeia</taxon>
    </lineage>
</organism>
<dbReference type="InterPro" id="IPR049012">
    <property type="entry name" value="Mutator_transp_dom"/>
</dbReference>
<evidence type="ECO:0000259" key="1">
    <source>
        <dbReference type="Pfam" id="PF20700"/>
    </source>
</evidence>
<keyword evidence="3" id="KW-1185">Reference proteome</keyword>
<evidence type="ECO:0000313" key="2">
    <source>
        <dbReference type="EMBL" id="KAK2185091.1"/>
    </source>
</evidence>
<name>A0AAD9UDA5_RIDPI</name>
<feature type="domain" description="Mutator-like transposase" evidence="1">
    <location>
        <begin position="1"/>
        <end position="123"/>
    </location>
</feature>